<dbReference type="SUPFAM" id="SSF52540">
    <property type="entry name" value="P-loop containing nucleoside triphosphate hydrolases"/>
    <property type="match status" value="1"/>
</dbReference>
<name>A0A1I7YHF7_9BILA</name>
<dbReference type="InterPro" id="IPR027417">
    <property type="entry name" value="P-loop_NTPase"/>
</dbReference>
<sequence>MLFSATYTEELIKYAETIVKDAYLLTLQKKEQNVPYIRQFVVPCADRMAKFRTVVNLFRGITISTSIIFCHTKSSVDWLAAQMGERGYVVGVLHSNMSMEDRADVIDKFRNGEFKLLITTNVCARVRVLIESEIKSK</sequence>
<dbReference type="PROSITE" id="PS51194">
    <property type="entry name" value="HELICASE_CTER"/>
    <property type="match status" value="1"/>
</dbReference>
<dbReference type="Proteomes" id="UP000095287">
    <property type="component" value="Unplaced"/>
</dbReference>
<dbReference type="Gene3D" id="3.40.50.300">
    <property type="entry name" value="P-loop containing nucleotide triphosphate hydrolases"/>
    <property type="match status" value="1"/>
</dbReference>
<evidence type="ECO:0000259" key="1">
    <source>
        <dbReference type="PROSITE" id="PS51194"/>
    </source>
</evidence>
<dbReference type="InterPro" id="IPR001650">
    <property type="entry name" value="Helicase_C-like"/>
</dbReference>
<feature type="domain" description="Helicase C-terminal" evidence="1">
    <location>
        <begin position="36"/>
        <end position="137"/>
    </location>
</feature>
<protein>
    <submittedName>
        <fullName evidence="3">Helicase C-terminal domain-containing protein</fullName>
    </submittedName>
</protein>
<evidence type="ECO:0000313" key="2">
    <source>
        <dbReference type="Proteomes" id="UP000095287"/>
    </source>
</evidence>
<reference evidence="3" key="1">
    <citation type="submission" date="2016-11" db="UniProtKB">
        <authorList>
            <consortium name="WormBaseParasite"/>
        </authorList>
    </citation>
    <scope>IDENTIFICATION</scope>
</reference>
<organism evidence="2 3">
    <name type="scientific">Steinernema glaseri</name>
    <dbReference type="NCBI Taxonomy" id="37863"/>
    <lineage>
        <taxon>Eukaryota</taxon>
        <taxon>Metazoa</taxon>
        <taxon>Ecdysozoa</taxon>
        <taxon>Nematoda</taxon>
        <taxon>Chromadorea</taxon>
        <taxon>Rhabditida</taxon>
        <taxon>Tylenchina</taxon>
        <taxon>Panagrolaimomorpha</taxon>
        <taxon>Strongyloidoidea</taxon>
        <taxon>Steinernematidae</taxon>
        <taxon>Steinernema</taxon>
    </lineage>
</organism>
<accession>A0A1I7YHF7</accession>
<dbReference type="AlphaFoldDB" id="A0A1I7YHF7"/>
<dbReference type="PANTHER" id="PTHR47958">
    <property type="entry name" value="ATP-DEPENDENT RNA HELICASE DBP3"/>
    <property type="match status" value="1"/>
</dbReference>
<evidence type="ECO:0000313" key="3">
    <source>
        <dbReference type="WBParaSite" id="L893_g16372.t1"/>
    </source>
</evidence>
<proteinExistence type="predicted"/>
<keyword evidence="2" id="KW-1185">Reference proteome</keyword>
<dbReference type="Pfam" id="PF00271">
    <property type="entry name" value="Helicase_C"/>
    <property type="match status" value="1"/>
</dbReference>
<dbReference type="WBParaSite" id="L893_g16372.t1">
    <property type="protein sequence ID" value="L893_g16372.t1"/>
    <property type="gene ID" value="L893_g16372"/>
</dbReference>